<organism evidence="2 3">
    <name type="scientific">Panicum virgatum</name>
    <name type="common">Blackwell switchgrass</name>
    <dbReference type="NCBI Taxonomy" id="38727"/>
    <lineage>
        <taxon>Eukaryota</taxon>
        <taxon>Viridiplantae</taxon>
        <taxon>Streptophyta</taxon>
        <taxon>Embryophyta</taxon>
        <taxon>Tracheophyta</taxon>
        <taxon>Spermatophyta</taxon>
        <taxon>Magnoliopsida</taxon>
        <taxon>Liliopsida</taxon>
        <taxon>Poales</taxon>
        <taxon>Poaceae</taxon>
        <taxon>PACMAD clade</taxon>
        <taxon>Panicoideae</taxon>
        <taxon>Panicodae</taxon>
        <taxon>Paniceae</taxon>
        <taxon>Panicinae</taxon>
        <taxon>Panicum</taxon>
        <taxon>Panicum sect. Hiantes</taxon>
    </lineage>
</organism>
<evidence type="ECO:0000313" key="2">
    <source>
        <dbReference type="EMBL" id="KAG2560074.1"/>
    </source>
</evidence>
<evidence type="ECO:0000256" key="1">
    <source>
        <dbReference type="SAM" id="MobiDB-lite"/>
    </source>
</evidence>
<evidence type="ECO:0000313" key="3">
    <source>
        <dbReference type="Proteomes" id="UP000823388"/>
    </source>
</evidence>
<reference evidence="2" key="1">
    <citation type="submission" date="2020-05" db="EMBL/GenBank/DDBJ databases">
        <title>WGS assembly of Panicum virgatum.</title>
        <authorList>
            <person name="Lovell J.T."/>
            <person name="Jenkins J."/>
            <person name="Shu S."/>
            <person name="Juenger T.E."/>
            <person name="Schmutz J."/>
        </authorList>
    </citation>
    <scope>NUCLEOTIDE SEQUENCE</scope>
    <source>
        <strain evidence="2">AP13</strain>
    </source>
</reference>
<feature type="compositionally biased region" description="Gly residues" evidence="1">
    <location>
        <begin position="14"/>
        <end position="25"/>
    </location>
</feature>
<protein>
    <submittedName>
        <fullName evidence="2">Uncharacterized protein</fullName>
    </submittedName>
</protein>
<feature type="region of interest" description="Disordered" evidence="1">
    <location>
        <begin position="1"/>
        <end position="29"/>
    </location>
</feature>
<gene>
    <name evidence="2" type="ORF">PVAP13_8KG027251</name>
</gene>
<name>A0A8T0PPK3_PANVG</name>
<sequence length="97" mass="10744">MAHGGGEAPLPGEVQGGRHGGGGRPQGMTDLVAEMDTVTPFECHSASTYIEMWPRWGHGEFLRAVHITHELPFRFPSVKLNGVHSTLWIRLFHCLLE</sequence>
<accession>A0A8T0PPK3</accession>
<keyword evidence="3" id="KW-1185">Reference proteome</keyword>
<dbReference type="AlphaFoldDB" id="A0A8T0PPK3"/>
<dbReference type="Proteomes" id="UP000823388">
    <property type="component" value="Chromosome 8K"/>
</dbReference>
<dbReference type="EMBL" id="CM029051">
    <property type="protein sequence ID" value="KAG2560074.1"/>
    <property type="molecule type" value="Genomic_DNA"/>
</dbReference>
<comment type="caution">
    <text evidence="2">The sequence shown here is derived from an EMBL/GenBank/DDBJ whole genome shotgun (WGS) entry which is preliminary data.</text>
</comment>
<proteinExistence type="predicted"/>